<accession>A0A1H3IWC4</accession>
<dbReference type="AlphaFoldDB" id="A0A1H3IWC4"/>
<evidence type="ECO:0000313" key="1">
    <source>
        <dbReference type="EMBL" id="SDY31962.1"/>
    </source>
</evidence>
<proteinExistence type="predicted"/>
<dbReference type="Proteomes" id="UP000198914">
    <property type="component" value="Unassembled WGS sequence"/>
</dbReference>
<evidence type="ECO:0000313" key="2">
    <source>
        <dbReference type="Proteomes" id="UP000198914"/>
    </source>
</evidence>
<protein>
    <submittedName>
        <fullName evidence="1">Uncharacterized protein</fullName>
    </submittedName>
</protein>
<dbReference type="EMBL" id="FNPX01000001">
    <property type="protein sequence ID" value="SDY31962.1"/>
    <property type="molecule type" value="Genomic_DNA"/>
</dbReference>
<keyword evidence="2" id="KW-1185">Reference proteome</keyword>
<reference evidence="2" key="1">
    <citation type="submission" date="2016-10" db="EMBL/GenBank/DDBJ databases">
        <authorList>
            <person name="Varghese N."/>
            <person name="Submissions S."/>
        </authorList>
    </citation>
    <scope>NUCLEOTIDE SEQUENCE [LARGE SCALE GENOMIC DNA]</scope>
    <source>
        <strain evidence="2">DSM 100420</strain>
    </source>
</reference>
<organism evidence="1 2">
    <name type="scientific">Jannaschia faecimaris</name>
    <dbReference type="NCBI Taxonomy" id="1244108"/>
    <lineage>
        <taxon>Bacteria</taxon>
        <taxon>Pseudomonadati</taxon>
        <taxon>Pseudomonadota</taxon>
        <taxon>Alphaproteobacteria</taxon>
        <taxon>Rhodobacterales</taxon>
        <taxon>Roseobacteraceae</taxon>
        <taxon>Jannaschia</taxon>
    </lineage>
</organism>
<sequence length="187" mass="20579">MQVKSHDSAPVELHHFMEERENPAWMATRGARYPPHDRSEFSGFGVVVTYPQDCDLKVGLRIYAPHYVAGIGKMVRALAKRMVTIPTCLEVTDDAPRGGAEMRLAFLRAENAELRGALRKFGREILGGTLPLAALSSSACKCLVVLPGVLRSRATNGWNIRPTLRPTQISRISPVNHPRSPTSKPSP</sequence>
<name>A0A1H3IWC4_9RHOB</name>
<gene>
    <name evidence="1" type="ORF">SAMN05444004_101129</name>
</gene>